<dbReference type="STRING" id="595536.GCA_000178815_03648"/>
<dbReference type="EMBL" id="CP023737">
    <property type="protein sequence ID" value="ATQ67758.1"/>
    <property type="molecule type" value="Genomic_DNA"/>
</dbReference>
<dbReference type="InterPro" id="IPR001387">
    <property type="entry name" value="Cro/C1-type_HTH"/>
</dbReference>
<dbReference type="RefSeq" id="WP_003612598.1">
    <property type="nucleotide sequence ID" value="NZ_ADVE02000001.1"/>
</dbReference>
<dbReference type="KEGG" id="mtw:CQW49_07520"/>
<dbReference type="GO" id="GO:0003677">
    <property type="term" value="F:DNA binding"/>
    <property type="evidence" value="ECO:0007669"/>
    <property type="project" value="InterPro"/>
</dbReference>
<organism evidence="2 3">
    <name type="scientific">Methylosinus trichosporium (strain ATCC 35070 / NCIMB 11131 / UNIQEM 75 / OB3b)</name>
    <dbReference type="NCBI Taxonomy" id="595536"/>
    <lineage>
        <taxon>Bacteria</taxon>
        <taxon>Pseudomonadati</taxon>
        <taxon>Pseudomonadota</taxon>
        <taxon>Alphaproteobacteria</taxon>
        <taxon>Hyphomicrobiales</taxon>
        <taxon>Methylocystaceae</taxon>
        <taxon>Methylosinus</taxon>
    </lineage>
</organism>
<dbReference type="SUPFAM" id="SSF47413">
    <property type="entry name" value="lambda repressor-like DNA-binding domains"/>
    <property type="match status" value="1"/>
</dbReference>
<dbReference type="CDD" id="cd00093">
    <property type="entry name" value="HTH_XRE"/>
    <property type="match status" value="1"/>
</dbReference>
<dbReference type="PROSITE" id="PS50943">
    <property type="entry name" value="HTH_CROC1"/>
    <property type="match status" value="1"/>
</dbReference>
<name>A0A2D2CYE4_METT3</name>
<proteinExistence type="predicted"/>
<dbReference type="InterPro" id="IPR010982">
    <property type="entry name" value="Lambda_DNA-bd_dom_sf"/>
</dbReference>
<sequence length="85" mass="8843">MSRTKRLRSQLDWSQARIAEFLGVTQGNIARIEGGASESGAIGRLLDQLEAGVASGAFRAGMTPEQVVAAIRAAAASPFPTEAEA</sequence>
<evidence type="ECO:0000313" key="2">
    <source>
        <dbReference type="EMBL" id="ATQ67758.1"/>
    </source>
</evidence>
<reference evidence="3" key="1">
    <citation type="submission" date="2017-10" db="EMBL/GenBank/DDBJ databases">
        <title>Completed PacBio SMRT sequence of Methylosinus trichosporium OB3b reveals presence of a third large plasmid.</title>
        <authorList>
            <person name="Charles T.C."/>
            <person name="Lynch M.D.J."/>
            <person name="Heil J.R."/>
            <person name="Cheng J."/>
        </authorList>
    </citation>
    <scope>NUCLEOTIDE SEQUENCE [LARGE SCALE GENOMIC DNA]</scope>
    <source>
        <strain evidence="3">OB3b</strain>
    </source>
</reference>
<protein>
    <submittedName>
        <fullName evidence="2">XRE family transcriptional regulator</fullName>
    </submittedName>
</protein>
<dbReference type="Gene3D" id="1.10.260.40">
    <property type="entry name" value="lambda repressor-like DNA-binding domains"/>
    <property type="match status" value="1"/>
</dbReference>
<gene>
    <name evidence="2" type="ORF">CQW49_07520</name>
</gene>
<dbReference type="AlphaFoldDB" id="A0A2D2CYE4"/>
<evidence type="ECO:0000259" key="1">
    <source>
        <dbReference type="PROSITE" id="PS50943"/>
    </source>
</evidence>
<keyword evidence="3" id="KW-1185">Reference proteome</keyword>
<accession>A0A2D2CYE4</accession>
<dbReference type="Proteomes" id="UP000230709">
    <property type="component" value="Chromosome"/>
</dbReference>
<evidence type="ECO:0000313" key="3">
    <source>
        <dbReference type="Proteomes" id="UP000230709"/>
    </source>
</evidence>
<feature type="domain" description="HTH cro/C1-type" evidence="1">
    <location>
        <begin position="5"/>
        <end position="35"/>
    </location>
</feature>